<protein>
    <recommendedName>
        <fullName evidence="5">CRISPR type III-B/RAMP module-associated protein Cmr5</fullName>
    </recommendedName>
</protein>
<feature type="region of interest" description="Disordered" evidence="6">
    <location>
        <begin position="129"/>
        <end position="156"/>
    </location>
</feature>
<dbReference type="InterPro" id="IPR023101">
    <property type="entry name" value="AF1862-like_dom_sf"/>
</dbReference>
<dbReference type="InterPro" id="IPR010160">
    <property type="entry name" value="CRISPR-assoc_prot_Cmr5"/>
</dbReference>
<evidence type="ECO:0000256" key="1">
    <source>
        <dbReference type="ARBA" id="ARBA00004496"/>
    </source>
</evidence>
<dbReference type="EMBL" id="JAVREP010000001">
    <property type="protein sequence ID" value="MDT0326988.1"/>
    <property type="molecule type" value="Genomic_DNA"/>
</dbReference>
<keyword evidence="8" id="KW-1185">Reference proteome</keyword>
<evidence type="ECO:0000256" key="5">
    <source>
        <dbReference type="ARBA" id="ARBA00030001"/>
    </source>
</evidence>
<keyword evidence="3" id="KW-0963">Cytoplasm</keyword>
<sequence length="156" mass="16652">MSSVQRLDQELSGLALKILGRRVSKDLRTRMRQLPSRLRGGGLAATYAFVLSKADPNPAKELGYAYHQLAVKIAEHVCHRRLLGGNGTVLPPKRFLEALSSATPAQYARACAEVDALATWLSRLADALHEPAPPANTTGGTDGADSDPNTVEGDHG</sequence>
<evidence type="ECO:0000256" key="3">
    <source>
        <dbReference type="ARBA" id="ARBA00022490"/>
    </source>
</evidence>
<keyword evidence="4" id="KW-0051">Antiviral defense</keyword>
<reference evidence="8" key="1">
    <citation type="submission" date="2023-07" db="EMBL/GenBank/DDBJ databases">
        <title>30 novel species of actinomycetes from the DSMZ collection.</title>
        <authorList>
            <person name="Nouioui I."/>
        </authorList>
    </citation>
    <scope>NUCLEOTIDE SEQUENCE [LARGE SCALE GENOMIC DNA]</scope>
    <source>
        <strain evidence="8">DSM 44743</strain>
    </source>
</reference>
<accession>A0ABU2M2W7</accession>
<evidence type="ECO:0000256" key="2">
    <source>
        <dbReference type="ARBA" id="ARBA00006161"/>
    </source>
</evidence>
<dbReference type="RefSeq" id="WP_311509775.1">
    <property type="nucleotide sequence ID" value="NZ_JAVREP010000001.1"/>
</dbReference>
<name>A0ABU2M2W7_9ACTN</name>
<evidence type="ECO:0000313" key="7">
    <source>
        <dbReference type="EMBL" id="MDT0326988.1"/>
    </source>
</evidence>
<dbReference type="Gene3D" id="1.10.520.30">
    <property type="entry name" value="AF1862-like domain"/>
    <property type="match status" value="1"/>
</dbReference>
<evidence type="ECO:0000256" key="6">
    <source>
        <dbReference type="SAM" id="MobiDB-lite"/>
    </source>
</evidence>
<evidence type="ECO:0000313" key="8">
    <source>
        <dbReference type="Proteomes" id="UP001183390"/>
    </source>
</evidence>
<comment type="similarity">
    <text evidence="2">Belongs to the CRISPR system Cmr5 family.</text>
</comment>
<comment type="caution">
    <text evidence="7">The sequence shown here is derived from an EMBL/GenBank/DDBJ whole genome shotgun (WGS) entry which is preliminary data.</text>
</comment>
<proteinExistence type="inferred from homology"/>
<dbReference type="Proteomes" id="UP001183390">
    <property type="component" value="Unassembled WGS sequence"/>
</dbReference>
<evidence type="ECO:0000256" key="4">
    <source>
        <dbReference type="ARBA" id="ARBA00023118"/>
    </source>
</evidence>
<dbReference type="SUPFAM" id="SSF158568">
    <property type="entry name" value="AF1862-like"/>
    <property type="match status" value="1"/>
</dbReference>
<gene>
    <name evidence="7" type="ORF">RM479_01025</name>
</gene>
<dbReference type="Pfam" id="PF09701">
    <property type="entry name" value="Cas_Cmr5"/>
    <property type="match status" value="1"/>
</dbReference>
<comment type="subcellular location">
    <subcellularLocation>
        <location evidence="1">Cytoplasm</location>
    </subcellularLocation>
</comment>
<organism evidence="7 8">
    <name type="scientific">Nocardiopsis lambiniae</name>
    <dbReference type="NCBI Taxonomy" id="3075539"/>
    <lineage>
        <taxon>Bacteria</taxon>
        <taxon>Bacillati</taxon>
        <taxon>Actinomycetota</taxon>
        <taxon>Actinomycetes</taxon>
        <taxon>Streptosporangiales</taxon>
        <taxon>Nocardiopsidaceae</taxon>
        <taxon>Nocardiopsis</taxon>
    </lineage>
</organism>